<evidence type="ECO:0000256" key="3">
    <source>
        <dbReference type="ARBA" id="ARBA00022833"/>
    </source>
</evidence>
<evidence type="ECO:0000259" key="6">
    <source>
        <dbReference type="Pfam" id="PF04500"/>
    </source>
</evidence>
<organism evidence="7 8">
    <name type="scientific">Pararge aegeria aegeria</name>
    <dbReference type="NCBI Taxonomy" id="348720"/>
    <lineage>
        <taxon>Eukaryota</taxon>
        <taxon>Metazoa</taxon>
        <taxon>Ecdysozoa</taxon>
        <taxon>Arthropoda</taxon>
        <taxon>Hexapoda</taxon>
        <taxon>Insecta</taxon>
        <taxon>Pterygota</taxon>
        <taxon>Neoptera</taxon>
        <taxon>Endopterygota</taxon>
        <taxon>Lepidoptera</taxon>
        <taxon>Glossata</taxon>
        <taxon>Ditrysia</taxon>
        <taxon>Papilionoidea</taxon>
        <taxon>Nymphalidae</taxon>
        <taxon>Satyrinae</taxon>
        <taxon>Satyrini</taxon>
        <taxon>Parargina</taxon>
        <taxon>Pararge</taxon>
    </lineage>
</organism>
<feature type="region of interest" description="Disordered" evidence="4">
    <location>
        <begin position="701"/>
        <end position="721"/>
    </location>
</feature>
<keyword evidence="2" id="KW-0863">Zinc-finger</keyword>
<feature type="compositionally biased region" description="Polar residues" evidence="4">
    <location>
        <begin position="655"/>
        <end position="665"/>
    </location>
</feature>
<evidence type="ECO:0000313" key="8">
    <source>
        <dbReference type="Proteomes" id="UP000838756"/>
    </source>
</evidence>
<keyword evidence="5" id="KW-0472">Membrane</keyword>
<feature type="domain" description="FLYWCH-type" evidence="6">
    <location>
        <begin position="745"/>
        <end position="800"/>
    </location>
</feature>
<sequence>MFFCNHSYTESIFQEFVRNYIKGVIVAETKELIQKGKSKKAAANSIGISESCLRKRLKLNKASDSMGRFKPTIHYLEEKELVQHCKKMDVRYFGLTIYDFIFICQAVYAWHMNMLQSIRLIIVLVRIQRWQAGEFEFIPTRSGKHLLMLDGFTYSQMKQSNNYYCSKKDSGCKARVKLLSEGKISQQSVTIHAHPPPKYMITAKDFCDDENDDRNVYKIPTHRGKFLIMVNGYTYSQMRDTNNYYCSKKNAGCRARVKVSNTGKLIELDFELIPSKRGKQLLVAQGYSYTQVRPDYWRCSSKNKNLKCPATIRLKNGIIIKSNKYHSHPPRKRKSEEALEIKYEIGMSQRGRRLLLIDGYAFSQIKKCYWICSSKIPECKARLQLNEKGEVTSICREHNHPPRIYTRTSEGEMIQTNQYEIVTSRRGKDLILLDGFTFSQYTQRLWICTKYPKCKSKVTRYPDGYLSKLSENHSHFADPLFRTSDGSLQYNVVKSQRGKDLLLVDGFTYSKGGLYRWNCSTHYPALLHYDVVKSQRGKDLLLVEGFTYARGGGYRWICSTHHPSSIKYELVPSQRGRSLVLVGGYTFAKTVGRPKVWSCSTRLPDCKAKLKLNDDESSLPSDCKFIDVTLLVERVVKKIKPRKPSLIKASECESLNSTQGSSDSSLPPDCKMGDNTLLVERVGKKNRNPRKKSVIKACESLDVPQGPSGNTRNTRNQTNKANCTDNKETICDSKMTLRAMEYEIVRSQRGKSLIMVGGYTFAKVRHTKLWTCSTRLADCKAKVKLNDDGVIQKIINIHTHPPREFVRTKDGNYVRI</sequence>
<dbReference type="AlphaFoldDB" id="A0A8S4SKU0"/>
<dbReference type="InterPro" id="IPR007588">
    <property type="entry name" value="Znf_FLYWCH"/>
</dbReference>
<gene>
    <name evidence="7" type="primary">jg8399</name>
    <name evidence="7" type="ORF">PAEG_LOCUS26417</name>
</gene>
<keyword evidence="5" id="KW-0812">Transmembrane</keyword>
<protein>
    <submittedName>
        <fullName evidence="7">Jg8399 protein</fullName>
    </submittedName>
</protein>
<keyword evidence="8" id="KW-1185">Reference proteome</keyword>
<dbReference type="EMBL" id="CAKXAJ010026408">
    <property type="protein sequence ID" value="CAH2267937.1"/>
    <property type="molecule type" value="Genomic_DNA"/>
</dbReference>
<keyword evidence="1" id="KW-0479">Metal-binding</keyword>
<dbReference type="Proteomes" id="UP000838756">
    <property type="component" value="Unassembled WGS sequence"/>
</dbReference>
<dbReference type="Pfam" id="PF04500">
    <property type="entry name" value="FLYWCH"/>
    <property type="match status" value="3"/>
</dbReference>
<keyword evidence="5" id="KW-1133">Transmembrane helix</keyword>
<keyword evidence="3" id="KW-0862">Zinc</keyword>
<evidence type="ECO:0000256" key="5">
    <source>
        <dbReference type="SAM" id="Phobius"/>
    </source>
</evidence>
<feature type="domain" description="FLYWCH-type" evidence="6">
    <location>
        <begin position="347"/>
        <end position="400"/>
    </location>
</feature>
<reference evidence="7" key="1">
    <citation type="submission" date="2022-03" db="EMBL/GenBank/DDBJ databases">
        <authorList>
            <person name="Lindestad O."/>
        </authorList>
    </citation>
    <scope>NUCLEOTIDE SEQUENCE</scope>
</reference>
<feature type="compositionally biased region" description="Polar residues" evidence="4">
    <location>
        <begin position="707"/>
        <end position="721"/>
    </location>
</feature>
<accession>A0A8S4SKU0</accession>
<dbReference type="Gene3D" id="2.20.25.240">
    <property type="match status" value="6"/>
</dbReference>
<evidence type="ECO:0000256" key="1">
    <source>
        <dbReference type="ARBA" id="ARBA00022723"/>
    </source>
</evidence>
<dbReference type="OrthoDB" id="7485060at2759"/>
<proteinExistence type="predicted"/>
<feature type="region of interest" description="Disordered" evidence="4">
    <location>
        <begin position="655"/>
        <end position="674"/>
    </location>
</feature>
<name>A0A8S4SKU0_9NEOP</name>
<evidence type="ECO:0000256" key="4">
    <source>
        <dbReference type="SAM" id="MobiDB-lite"/>
    </source>
</evidence>
<evidence type="ECO:0000313" key="7">
    <source>
        <dbReference type="EMBL" id="CAH2267937.1"/>
    </source>
</evidence>
<dbReference type="GO" id="GO:0008270">
    <property type="term" value="F:zinc ion binding"/>
    <property type="evidence" value="ECO:0007669"/>
    <property type="project" value="UniProtKB-KW"/>
</dbReference>
<comment type="caution">
    <text evidence="7">The sequence shown here is derived from an EMBL/GenBank/DDBJ whole genome shotgun (WGS) entry which is preliminary data.</text>
</comment>
<feature type="transmembrane region" description="Helical" evidence="5">
    <location>
        <begin position="92"/>
        <end position="111"/>
    </location>
</feature>
<feature type="domain" description="FLYWCH-type" evidence="6">
    <location>
        <begin position="273"/>
        <end position="328"/>
    </location>
</feature>
<evidence type="ECO:0000256" key="2">
    <source>
        <dbReference type="ARBA" id="ARBA00022771"/>
    </source>
</evidence>